<feature type="compositionally biased region" description="Acidic residues" evidence="1">
    <location>
        <begin position="219"/>
        <end position="235"/>
    </location>
</feature>
<accession>A0A8H4TVA5</accession>
<dbReference type="AlphaFoldDB" id="A0A8H4TVA5"/>
<feature type="region of interest" description="Disordered" evidence="1">
    <location>
        <begin position="264"/>
        <end position="284"/>
    </location>
</feature>
<evidence type="ECO:0000256" key="1">
    <source>
        <dbReference type="SAM" id="MobiDB-lite"/>
    </source>
</evidence>
<reference evidence="2" key="1">
    <citation type="journal article" date="2020" name="BMC Genomics">
        <title>Correction to: Identification and distribution of gene clusters required for synthesis of sphingolipid metabolism inhibitors in diverse species of the filamentous fungus Fusarium.</title>
        <authorList>
            <person name="Kim H.S."/>
            <person name="Lohmar J.M."/>
            <person name="Busman M."/>
            <person name="Brown D.W."/>
            <person name="Naumann T.A."/>
            <person name="Divon H.H."/>
            <person name="Lysoe E."/>
            <person name="Uhlig S."/>
            <person name="Proctor R.H."/>
        </authorList>
    </citation>
    <scope>NUCLEOTIDE SEQUENCE</scope>
    <source>
        <strain evidence="2">NRRL 20472</strain>
    </source>
</reference>
<dbReference type="OrthoDB" id="409136at2759"/>
<name>A0A8H4TVA5_9HYPO</name>
<dbReference type="EMBL" id="JABEXW010000397">
    <property type="protein sequence ID" value="KAF4964630.1"/>
    <property type="molecule type" value="Genomic_DNA"/>
</dbReference>
<evidence type="ECO:0000313" key="2">
    <source>
        <dbReference type="EMBL" id="KAF4964630.1"/>
    </source>
</evidence>
<organism evidence="2 3">
    <name type="scientific">Fusarium sarcochroum</name>
    <dbReference type="NCBI Taxonomy" id="1208366"/>
    <lineage>
        <taxon>Eukaryota</taxon>
        <taxon>Fungi</taxon>
        <taxon>Dikarya</taxon>
        <taxon>Ascomycota</taxon>
        <taxon>Pezizomycotina</taxon>
        <taxon>Sordariomycetes</taxon>
        <taxon>Hypocreomycetidae</taxon>
        <taxon>Hypocreales</taxon>
        <taxon>Nectriaceae</taxon>
        <taxon>Fusarium</taxon>
        <taxon>Fusarium lateritium species complex</taxon>
    </lineage>
</organism>
<feature type="region of interest" description="Disordered" evidence="1">
    <location>
        <begin position="486"/>
        <end position="536"/>
    </location>
</feature>
<dbReference type="Proteomes" id="UP000622797">
    <property type="component" value="Unassembled WGS sequence"/>
</dbReference>
<proteinExistence type="predicted"/>
<keyword evidence="3" id="KW-1185">Reference proteome</keyword>
<protein>
    <submittedName>
        <fullName evidence="2">Uncharacterized protein</fullName>
    </submittedName>
</protein>
<reference evidence="2" key="2">
    <citation type="submission" date="2020-05" db="EMBL/GenBank/DDBJ databases">
        <authorList>
            <person name="Kim H.-S."/>
            <person name="Proctor R.H."/>
            <person name="Brown D.W."/>
        </authorList>
    </citation>
    <scope>NUCLEOTIDE SEQUENCE</scope>
    <source>
        <strain evidence="2">NRRL 20472</strain>
    </source>
</reference>
<feature type="region of interest" description="Disordered" evidence="1">
    <location>
        <begin position="219"/>
        <end position="247"/>
    </location>
</feature>
<comment type="caution">
    <text evidence="2">The sequence shown here is derived from an EMBL/GenBank/DDBJ whole genome shotgun (WGS) entry which is preliminary data.</text>
</comment>
<gene>
    <name evidence="2" type="ORF">FSARC_7472</name>
</gene>
<feature type="compositionally biased region" description="Polar residues" evidence="1">
    <location>
        <begin position="264"/>
        <end position="278"/>
    </location>
</feature>
<evidence type="ECO:0000313" key="3">
    <source>
        <dbReference type="Proteomes" id="UP000622797"/>
    </source>
</evidence>
<feature type="compositionally biased region" description="Low complexity" evidence="1">
    <location>
        <begin position="512"/>
        <end position="530"/>
    </location>
</feature>
<sequence length="615" mass="66548">MPFSKILGLHADKWNNPEDSIGTFIGYLRGGQYRCWEAAGPAQQAFGQLSPDVKECLETSNIPPADIISWSIYMIGHNEETAAPKLFICSTDLKTRKHIRKLIKDSKIMDKYPGIGLGDVSALPDRHVIKEACREAIEALLPLGCDIDGTVLADGSGPALGKRIFVVNPNDFSLRPATAGPIILQDGKCYQLTAAHAFRHAREPEHLFSQQKVEDDCDFDGMSDIETGDESQDDEMTSRGSVTPGEADFDKASFVASLDTFSGENHSSLRSESPSSDHLGSGHDSFLSVESTEDGFNLRELDVSQLQFFGKLIFSSVTGTSPSLDYALIETSRTDENFEKSSLNGTFTGSLVPSIGEIGSDDISIIAMTSPYRLVEGRLTATPSYIRLPEQRTFQQVYPIRLGKPLNDGDCGTAVFGKFDGHLYGHIVAGGPGTSIAYIVPAREVSRDIQAHLGFGLAQMQPRAEQHSKHNLQLSAGLPLDSTSYGVTARRSEAESSNTPPGSPGECASAQSILVRESVASSSSREQQISPGHQSMPKMIIGTIRDTESDQIFSDTSKAFSVSNASVGPGSWQVFGSSTLMQSLFNPGQPQNIEIQDDDSTTQLVDECTSRPARY</sequence>